<dbReference type="InterPro" id="IPR039538">
    <property type="entry name" value="BetI_C"/>
</dbReference>
<proteinExistence type="predicted"/>
<dbReference type="EMBL" id="CP042906">
    <property type="protein sequence ID" value="QEX17059.1"/>
    <property type="molecule type" value="Genomic_DNA"/>
</dbReference>
<dbReference type="GO" id="GO:0000976">
    <property type="term" value="F:transcription cis-regulatory region binding"/>
    <property type="evidence" value="ECO:0007669"/>
    <property type="project" value="TreeGrafter"/>
</dbReference>
<reference evidence="7 8" key="1">
    <citation type="submission" date="2019-08" db="EMBL/GenBank/DDBJ databases">
        <title>Hyperibacter terrae gen. nov., sp. nov. and Hyperibacter viscosus sp. nov., two new members in the family Rhodospirillaceae isolated from the rhizosphere of Hypericum perforatum.</title>
        <authorList>
            <person name="Noviana Z."/>
        </authorList>
    </citation>
    <scope>NUCLEOTIDE SEQUENCE [LARGE SCALE GENOMIC DNA]</scope>
    <source>
        <strain evidence="7 8">R5913</strain>
    </source>
</reference>
<dbReference type="InterPro" id="IPR036271">
    <property type="entry name" value="Tet_transcr_reg_TetR-rel_C_sf"/>
</dbReference>
<feature type="domain" description="HTH tetR-type" evidence="6">
    <location>
        <begin position="8"/>
        <end position="68"/>
    </location>
</feature>
<keyword evidence="3 5" id="KW-0238">DNA-binding</keyword>
<keyword evidence="1" id="KW-0678">Repressor</keyword>
<dbReference type="KEGG" id="htq:FRZ44_23550"/>
<dbReference type="SUPFAM" id="SSF48498">
    <property type="entry name" value="Tetracyclin repressor-like, C-terminal domain"/>
    <property type="match status" value="1"/>
</dbReference>
<feature type="DNA-binding region" description="H-T-H motif" evidence="5">
    <location>
        <begin position="31"/>
        <end position="50"/>
    </location>
</feature>
<gene>
    <name evidence="7" type="ORF">FRZ44_23550</name>
</gene>
<evidence type="ECO:0000313" key="7">
    <source>
        <dbReference type="EMBL" id="QEX17059.1"/>
    </source>
</evidence>
<dbReference type="PRINTS" id="PR00455">
    <property type="entry name" value="HTHTETR"/>
</dbReference>
<dbReference type="RefSeq" id="WP_151177346.1">
    <property type="nucleotide sequence ID" value="NZ_CP042906.1"/>
</dbReference>
<dbReference type="OrthoDB" id="7336460at2"/>
<dbReference type="GO" id="GO:0003700">
    <property type="term" value="F:DNA-binding transcription factor activity"/>
    <property type="evidence" value="ECO:0007669"/>
    <property type="project" value="TreeGrafter"/>
</dbReference>
<dbReference type="InterPro" id="IPR009057">
    <property type="entry name" value="Homeodomain-like_sf"/>
</dbReference>
<dbReference type="PANTHER" id="PTHR30055">
    <property type="entry name" value="HTH-TYPE TRANSCRIPTIONAL REGULATOR RUTR"/>
    <property type="match status" value="1"/>
</dbReference>
<evidence type="ECO:0000256" key="4">
    <source>
        <dbReference type="ARBA" id="ARBA00023163"/>
    </source>
</evidence>
<evidence type="ECO:0000259" key="6">
    <source>
        <dbReference type="PROSITE" id="PS50977"/>
    </source>
</evidence>
<dbReference type="Pfam" id="PF00440">
    <property type="entry name" value="TetR_N"/>
    <property type="match status" value="1"/>
</dbReference>
<evidence type="ECO:0000256" key="2">
    <source>
        <dbReference type="ARBA" id="ARBA00023015"/>
    </source>
</evidence>
<dbReference type="Pfam" id="PF13977">
    <property type="entry name" value="TetR_C_6"/>
    <property type="match status" value="1"/>
</dbReference>
<dbReference type="SUPFAM" id="SSF46689">
    <property type="entry name" value="Homeodomain-like"/>
    <property type="match status" value="1"/>
</dbReference>
<evidence type="ECO:0000256" key="5">
    <source>
        <dbReference type="PROSITE-ProRule" id="PRU00335"/>
    </source>
</evidence>
<dbReference type="InterPro" id="IPR023772">
    <property type="entry name" value="DNA-bd_HTH_TetR-type_CS"/>
</dbReference>
<dbReference type="InterPro" id="IPR001647">
    <property type="entry name" value="HTH_TetR"/>
</dbReference>
<keyword evidence="2" id="KW-0805">Transcription regulation</keyword>
<dbReference type="PANTHER" id="PTHR30055:SF228">
    <property type="entry name" value="TRANSCRIPTIONAL REGULATOR-RELATED"/>
    <property type="match status" value="1"/>
</dbReference>
<sequence>MGRAEIKEIRRTQLIEATIDMIARHGFAALTLADIAKAAHLSSGIVNFYFRSKEELLVATLRHLAATYERFIEQAIAQAGDEPAEQFAAIIEADFNPRIASRKHLTVWYAFWGEARWRPEYLEICADISARFFAQTRGLCAAIAERGGYRGLDLDAIARGFNAMSDGLWLDLLTNPKTVSRDDLKRVSFVYLASVFPREFALHARPPQPAQAATA</sequence>
<organism evidence="7 8">
    <name type="scientific">Hypericibacter terrae</name>
    <dbReference type="NCBI Taxonomy" id="2602015"/>
    <lineage>
        <taxon>Bacteria</taxon>
        <taxon>Pseudomonadati</taxon>
        <taxon>Pseudomonadota</taxon>
        <taxon>Alphaproteobacteria</taxon>
        <taxon>Rhodospirillales</taxon>
        <taxon>Dongiaceae</taxon>
        <taxon>Hypericibacter</taxon>
    </lineage>
</organism>
<evidence type="ECO:0000256" key="3">
    <source>
        <dbReference type="ARBA" id="ARBA00023125"/>
    </source>
</evidence>
<accession>A0A5J6MHV4</accession>
<dbReference type="AlphaFoldDB" id="A0A5J6MHV4"/>
<dbReference type="InterPro" id="IPR050109">
    <property type="entry name" value="HTH-type_TetR-like_transc_reg"/>
</dbReference>
<dbReference type="PROSITE" id="PS01081">
    <property type="entry name" value="HTH_TETR_1"/>
    <property type="match status" value="1"/>
</dbReference>
<dbReference type="PROSITE" id="PS50977">
    <property type="entry name" value="HTH_TETR_2"/>
    <property type="match status" value="1"/>
</dbReference>
<dbReference type="NCBIfam" id="NF001978">
    <property type="entry name" value="PRK00767.1"/>
    <property type="match status" value="1"/>
</dbReference>
<keyword evidence="8" id="KW-1185">Reference proteome</keyword>
<dbReference type="Proteomes" id="UP000326202">
    <property type="component" value="Chromosome"/>
</dbReference>
<dbReference type="Gene3D" id="1.10.357.10">
    <property type="entry name" value="Tetracycline Repressor, domain 2"/>
    <property type="match status" value="1"/>
</dbReference>
<keyword evidence="4" id="KW-0804">Transcription</keyword>
<protein>
    <submittedName>
        <fullName evidence="7">TetR family transcriptional regulator</fullName>
    </submittedName>
</protein>
<name>A0A5J6MHV4_9PROT</name>
<evidence type="ECO:0000313" key="8">
    <source>
        <dbReference type="Proteomes" id="UP000326202"/>
    </source>
</evidence>
<evidence type="ECO:0000256" key="1">
    <source>
        <dbReference type="ARBA" id="ARBA00022491"/>
    </source>
</evidence>